<dbReference type="EMBL" id="JAGQKY010000137">
    <property type="protein sequence ID" value="MCA9397774.1"/>
    <property type="molecule type" value="Genomic_DNA"/>
</dbReference>
<sequence>MDFYRQYNGIDITLVGTRGNKYTFTYLWRRFTVNATNEDAAYKAAYNYLLKERM</sequence>
<reference evidence="1" key="2">
    <citation type="journal article" date="2021" name="Microbiome">
        <title>Successional dynamics and alternative stable states in a saline activated sludge microbial community over 9 years.</title>
        <authorList>
            <person name="Wang Y."/>
            <person name="Ye J."/>
            <person name="Ju F."/>
            <person name="Liu L."/>
            <person name="Boyd J.A."/>
            <person name="Deng Y."/>
            <person name="Parks D.H."/>
            <person name="Jiang X."/>
            <person name="Yin X."/>
            <person name="Woodcroft B.J."/>
            <person name="Tyson G.W."/>
            <person name="Hugenholtz P."/>
            <person name="Polz M.F."/>
            <person name="Zhang T."/>
        </authorList>
    </citation>
    <scope>NUCLEOTIDE SEQUENCE</scope>
    <source>
        <strain evidence="1">HKST-UBA02</strain>
    </source>
</reference>
<name>A0A955LVZ8_UNCKA</name>
<dbReference type="Proteomes" id="UP000699691">
    <property type="component" value="Unassembled WGS sequence"/>
</dbReference>
<evidence type="ECO:0000313" key="1">
    <source>
        <dbReference type="EMBL" id="MCA9397774.1"/>
    </source>
</evidence>
<reference evidence="1" key="1">
    <citation type="submission" date="2020-04" db="EMBL/GenBank/DDBJ databases">
        <authorList>
            <person name="Zhang T."/>
        </authorList>
    </citation>
    <scope>NUCLEOTIDE SEQUENCE</scope>
    <source>
        <strain evidence="1">HKST-UBA02</strain>
    </source>
</reference>
<proteinExistence type="predicted"/>
<comment type="caution">
    <text evidence="1">The sequence shown here is derived from an EMBL/GenBank/DDBJ whole genome shotgun (WGS) entry which is preliminary data.</text>
</comment>
<dbReference type="AlphaFoldDB" id="A0A955LVZ8"/>
<gene>
    <name evidence="1" type="ORF">KC573_03005</name>
</gene>
<organism evidence="1 2">
    <name type="scientific">candidate division WWE3 bacterium</name>
    <dbReference type="NCBI Taxonomy" id="2053526"/>
    <lineage>
        <taxon>Bacteria</taxon>
        <taxon>Katanobacteria</taxon>
    </lineage>
</organism>
<evidence type="ECO:0000313" key="2">
    <source>
        <dbReference type="Proteomes" id="UP000699691"/>
    </source>
</evidence>
<protein>
    <submittedName>
        <fullName evidence="1">Uncharacterized protein</fullName>
    </submittedName>
</protein>
<accession>A0A955LVZ8</accession>